<keyword evidence="2" id="KW-0255">Endonuclease</keyword>
<keyword evidence="2" id="KW-0540">Nuclease</keyword>
<dbReference type="AlphaFoldDB" id="A0AAJ1R1Z3"/>
<protein>
    <submittedName>
        <fullName evidence="2">HNH endonuclease</fullName>
    </submittedName>
</protein>
<dbReference type="EMBL" id="JAUHGV010000004">
    <property type="protein sequence ID" value="MDN4011947.1"/>
    <property type="molecule type" value="Genomic_DNA"/>
</dbReference>
<dbReference type="Proteomes" id="UP001225933">
    <property type="component" value="Unassembled WGS sequence"/>
</dbReference>
<sequence>MPEIITEIKFLSKGLLREANIAAHREKRDYCIDPELLEKFPLDFIYYVTRFHYHKKNELRLFIKTPSNEILLLDVSITRYESLPSIIFFDNDTFDIKINDRPYPNHREWQETEVLKPVRKQAKFRKNVLQAYNNNCAVCNIKDERLLRAAHIVDVRDGGNDEINNGICLCVNHEIAFDRGLLQILDDYSVKYYGDIGILVEFIKLPTDINKYPDKSKLKLKINKFKE</sequence>
<gene>
    <name evidence="2" type="ORF">QX233_05720</name>
</gene>
<evidence type="ECO:0000313" key="2">
    <source>
        <dbReference type="EMBL" id="MDN4011947.1"/>
    </source>
</evidence>
<evidence type="ECO:0000313" key="3">
    <source>
        <dbReference type="Proteomes" id="UP001225933"/>
    </source>
</evidence>
<dbReference type="InterPro" id="IPR003615">
    <property type="entry name" value="HNH_nuc"/>
</dbReference>
<dbReference type="CDD" id="cd00085">
    <property type="entry name" value="HNHc"/>
    <property type="match status" value="1"/>
</dbReference>
<name>A0AAJ1R1Z3_9FLAO</name>
<evidence type="ECO:0000259" key="1">
    <source>
        <dbReference type="Pfam" id="PF13391"/>
    </source>
</evidence>
<dbReference type="GO" id="GO:0004519">
    <property type="term" value="F:endonuclease activity"/>
    <property type="evidence" value="ECO:0007669"/>
    <property type="project" value="UniProtKB-KW"/>
</dbReference>
<dbReference type="RefSeq" id="WP_214590921.1">
    <property type="nucleotide sequence ID" value="NZ_JAUHGV010000004.1"/>
</dbReference>
<dbReference type="Pfam" id="PF13391">
    <property type="entry name" value="HNH_2"/>
    <property type="match status" value="1"/>
</dbReference>
<comment type="caution">
    <text evidence="2">The sequence shown here is derived from an EMBL/GenBank/DDBJ whole genome shotgun (WGS) entry which is preliminary data.</text>
</comment>
<keyword evidence="2" id="KW-0378">Hydrolase</keyword>
<reference evidence="2" key="1">
    <citation type="submission" date="2023-06" db="EMBL/GenBank/DDBJ databases">
        <title>Two Chryseobacterium gambrini strains from China.</title>
        <authorList>
            <person name="Zeng J."/>
            <person name="Wu Y."/>
        </authorList>
    </citation>
    <scope>NUCLEOTIDE SEQUENCE</scope>
    <source>
        <strain evidence="2">SQ219</strain>
    </source>
</reference>
<dbReference type="Gene3D" id="1.10.30.50">
    <property type="match status" value="1"/>
</dbReference>
<accession>A0AAJ1R1Z3</accession>
<feature type="domain" description="HNH nuclease" evidence="1">
    <location>
        <begin position="136"/>
        <end position="182"/>
    </location>
</feature>
<proteinExistence type="predicted"/>
<organism evidence="2 3">
    <name type="scientific">Chryseobacterium gambrini</name>
    <dbReference type="NCBI Taxonomy" id="373672"/>
    <lineage>
        <taxon>Bacteria</taxon>
        <taxon>Pseudomonadati</taxon>
        <taxon>Bacteroidota</taxon>
        <taxon>Flavobacteriia</taxon>
        <taxon>Flavobacteriales</taxon>
        <taxon>Weeksellaceae</taxon>
        <taxon>Chryseobacterium group</taxon>
        <taxon>Chryseobacterium</taxon>
    </lineage>
</organism>